<dbReference type="GO" id="GO:0032259">
    <property type="term" value="P:methylation"/>
    <property type="evidence" value="ECO:0007669"/>
    <property type="project" value="UniProtKB-KW"/>
</dbReference>
<dbReference type="GO" id="GO:0008168">
    <property type="term" value="F:methyltransferase activity"/>
    <property type="evidence" value="ECO:0007669"/>
    <property type="project" value="UniProtKB-KW"/>
</dbReference>
<dbReference type="Pfam" id="PF13489">
    <property type="entry name" value="Methyltransf_23"/>
    <property type="match status" value="1"/>
</dbReference>
<dbReference type="SUPFAM" id="SSF53335">
    <property type="entry name" value="S-adenosyl-L-methionine-dependent methyltransferases"/>
    <property type="match status" value="1"/>
</dbReference>
<keyword evidence="1" id="KW-0489">Methyltransferase</keyword>
<protein>
    <submittedName>
        <fullName evidence="1">Putative SAM-dependent methyltransferase</fullName>
    </submittedName>
</protein>
<accession>A0A846MT11</accession>
<proteinExistence type="predicted"/>
<name>A0A846MT11_9BACT</name>
<evidence type="ECO:0000313" key="2">
    <source>
        <dbReference type="Proteomes" id="UP000537126"/>
    </source>
</evidence>
<reference evidence="1 2" key="1">
    <citation type="submission" date="2020-03" db="EMBL/GenBank/DDBJ databases">
        <title>Genomic Encyclopedia of Type Strains, Phase IV (KMG-IV): sequencing the most valuable type-strain genomes for metagenomic binning, comparative biology and taxonomic classification.</title>
        <authorList>
            <person name="Goeker M."/>
        </authorList>
    </citation>
    <scope>NUCLEOTIDE SEQUENCE [LARGE SCALE GENOMIC DNA]</scope>
    <source>
        <strain evidence="1 2">DSM 5718</strain>
    </source>
</reference>
<dbReference type="Gene3D" id="3.40.50.150">
    <property type="entry name" value="Vaccinia Virus protein VP39"/>
    <property type="match status" value="1"/>
</dbReference>
<comment type="caution">
    <text evidence="1">The sequence shown here is derived from an EMBL/GenBank/DDBJ whole genome shotgun (WGS) entry which is preliminary data.</text>
</comment>
<dbReference type="InterPro" id="IPR029063">
    <property type="entry name" value="SAM-dependent_MTases_sf"/>
</dbReference>
<gene>
    <name evidence="1" type="ORF">FHS56_002307</name>
</gene>
<sequence>MDKMTFDYLKNLIKRSKFLTLILKSAYFEIKGFQTKIRVKQILKKENEIKIDVGGGDFKRDGWFTLDLNYKSDLVWDLRNGLPFPDNSLDYIYTSHTLEHFYFKEIIFLLKEFYRVLKPAKGILRIAVPNARIYINAYYENKELPSHFLGYKPAFNNTTKIDYINYIAYMDGHHKYLFDEENLKYLVEYVGFKNVKIVEFDGSVDLFERKHESIYCVGYKIKTN</sequence>
<keyword evidence="1" id="KW-0808">Transferase</keyword>
<evidence type="ECO:0000313" key="1">
    <source>
        <dbReference type="EMBL" id="NIK74774.1"/>
    </source>
</evidence>
<dbReference type="EMBL" id="JAASRN010000006">
    <property type="protein sequence ID" value="NIK74774.1"/>
    <property type="molecule type" value="Genomic_DNA"/>
</dbReference>
<organism evidence="1 2">
    <name type="scientific">Thermonema lapsum</name>
    <dbReference type="NCBI Taxonomy" id="28195"/>
    <lineage>
        <taxon>Bacteria</taxon>
        <taxon>Pseudomonadati</taxon>
        <taxon>Bacteroidota</taxon>
        <taxon>Cytophagia</taxon>
        <taxon>Cytophagales</taxon>
        <taxon>Thermonemataceae</taxon>
        <taxon>Thermonema</taxon>
    </lineage>
</organism>
<dbReference type="Proteomes" id="UP000537126">
    <property type="component" value="Unassembled WGS sequence"/>
</dbReference>
<keyword evidence="2" id="KW-1185">Reference proteome</keyword>
<dbReference type="AlphaFoldDB" id="A0A846MT11"/>
<dbReference type="RefSeq" id="WP_166920871.1">
    <property type="nucleotide sequence ID" value="NZ_JAASRN010000006.1"/>
</dbReference>